<protein>
    <submittedName>
        <fullName evidence="2">Uncharacterized protein</fullName>
    </submittedName>
</protein>
<proteinExistence type="predicted"/>
<reference evidence="2 3" key="1">
    <citation type="submission" date="2017-05" db="EMBL/GenBank/DDBJ databases">
        <title>The Genome Sequence of Enterococcus faecium 7H8_DIV0219.</title>
        <authorList>
            <consortium name="The Broad Institute Genomics Platform"/>
            <consortium name="The Broad Institute Genomic Center for Infectious Diseases"/>
            <person name="Earl A."/>
            <person name="Manson A."/>
            <person name="Schwartman J."/>
            <person name="Gilmore M."/>
            <person name="Abouelleil A."/>
            <person name="Cao P."/>
            <person name="Chapman S."/>
            <person name="Cusick C."/>
            <person name="Shea T."/>
            <person name="Young S."/>
            <person name="Neafsey D."/>
            <person name="Nusbaum C."/>
            <person name="Birren B."/>
        </authorList>
    </citation>
    <scope>NUCLEOTIDE SEQUENCE [LARGE SCALE GENOMIC DNA]</scope>
    <source>
        <strain evidence="2 3">7H8_DIV0219</strain>
    </source>
</reference>
<evidence type="ECO:0000256" key="1">
    <source>
        <dbReference type="SAM" id="Phobius"/>
    </source>
</evidence>
<organism evidence="2 3">
    <name type="scientific">Enterococcus faecium</name>
    <name type="common">Streptococcus faecium</name>
    <dbReference type="NCBI Taxonomy" id="1352"/>
    <lineage>
        <taxon>Bacteria</taxon>
        <taxon>Bacillati</taxon>
        <taxon>Bacillota</taxon>
        <taxon>Bacilli</taxon>
        <taxon>Lactobacillales</taxon>
        <taxon>Enterococcaceae</taxon>
        <taxon>Enterococcus</taxon>
    </lineage>
</organism>
<evidence type="ECO:0000313" key="2">
    <source>
        <dbReference type="EMBL" id="OTN83800.1"/>
    </source>
</evidence>
<evidence type="ECO:0000313" key="3">
    <source>
        <dbReference type="Proteomes" id="UP000194885"/>
    </source>
</evidence>
<feature type="transmembrane region" description="Helical" evidence="1">
    <location>
        <begin position="6"/>
        <end position="24"/>
    </location>
</feature>
<dbReference type="Proteomes" id="UP000194885">
    <property type="component" value="Unassembled WGS sequence"/>
</dbReference>
<gene>
    <name evidence="2" type="ORF">A5810_003089</name>
</gene>
<accession>A0A242ARV8</accession>
<dbReference type="AlphaFoldDB" id="A0A242ARV8"/>
<dbReference type="EMBL" id="NGKW01000023">
    <property type="protein sequence ID" value="OTN83800.1"/>
    <property type="molecule type" value="Genomic_DNA"/>
</dbReference>
<keyword evidence="1" id="KW-0472">Membrane</keyword>
<comment type="caution">
    <text evidence="2">The sequence shown here is derived from an EMBL/GenBank/DDBJ whole genome shotgun (WGS) entry which is preliminary data.</text>
</comment>
<name>A0A242ARV8_ENTFC</name>
<sequence length="35" mass="4021">MLLFISGIFLDGFIGVALMSLVAIDRYEDMIDERR</sequence>
<keyword evidence="1" id="KW-0812">Transmembrane</keyword>
<keyword evidence="1" id="KW-1133">Transmembrane helix</keyword>